<evidence type="ECO:0000313" key="4">
    <source>
        <dbReference type="EMBL" id="QFZ22369.1"/>
    </source>
</evidence>
<feature type="transmembrane region" description="Helical" evidence="2">
    <location>
        <begin position="284"/>
        <end position="304"/>
    </location>
</feature>
<dbReference type="Proteomes" id="UP000325787">
    <property type="component" value="Chromosome"/>
</dbReference>
<feature type="transmembrane region" description="Helical" evidence="2">
    <location>
        <begin position="145"/>
        <end position="164"/>
    </location>
</feature>
<evidence type="ECO:0000256" key="2">
    <source>
        <dbReference type="SAM" id="Phobius"/>
    </source>
</evidence>
<feature type="domain" description="Acyltransferase 3" evidence="3">
    <location>
        <begin position="23"/>
        <end position="332"/>
    </location>
</feature>
<dbReference type="AlphaFoldDB" id="A0A5Q0H853"/>
<dbReference type="PANTHER" id="PTHR23028">
    <property type="entry name" value="ACETYLTRANSFERASE"/>
    <property type="match status" value="1"/>
</dbReference>
<keyword evidence="2" id="KW-0812">Transmembrane</keyword>
<sequence>MATPSAAPPNRVLHLVPTQRRINWDVLRILAVLCVVLQHATHAGPSVHPELSAPLFVFDLEFGASALVVISAFFACASLAKGAPARFLRHRLARLIPAYVVAATCTYAVLRYAAPPGWSHLEPRDLLFNALMLQNWFPEVRLVDFSYWTLPVQVTGFAAGALLASRVRGPAVKALLWTLVAGPLLLRSWTAEPGLVRTLYDGLGVHRAQLFAIGIAIWLWSRSRLGDRHLFALLTSSLLAQAVHSADLASTTALGVLLVGVCAAAGGPDWDVAPVRALRRPIRWLAGISYGVYLVHQEIGYVVMASVSTFGPLAELAAFTGTAVLLGWLLTRFVERPAHRALTANRRTAVVGLLLTAQSHFGSVGAAPSSRAPLWRPVSHPSTSAAAPLTTGDASPAPVSAQPR</sequence>
<dbReference type="GO" id="GO:0016020">
    <property type="term" value="C:membrane"/>
    <property type="evidence" value="ECO:0007669"/>
    <property type="project" value="TreeGrafter"/>
</dbReference>
<feature type="transmembrane region" description="Helical" evidence="2">
    <location>
        <begin position="62"/>
        <end position="80"/>
    </location>
</feature>
<dbReference type="PANTHER" id="PTHR23028:SF53">
    <property type="entry name" value="ACYL_TRANSF_3 DOMAIN-CONTAINING PROTEIN"/>
    <property type="match status" value="1"/>
</dbReference>
<evidence type="ECO:0000259" key="3">
    <source>
        <dbReference type="Pfam" id="PF01757"/>
    </source>
</evidence>
<dbReference type="KEGG" id="ssyi:EKG83_37545"/>
<name>A0A5Q0H853_SACSY</name>
<keyword evidence="4" id="KW-0012">Acyltransferase</keyword>
<gene>
    <name evidence="4" type="ORF">EKG83_37545</name>
</gene>
<feature type="transmembrane region" description="Helical" evidence="2">
    <location>
        <begin position="310"/>
        <end position="330"/>
    </location>
</feature>
<dbReference type="InterPro" id="IPR002656">
    <property type="entry name" value="Acyl_transf_3_dom"/>
</dbReference>
<keyword evidence="5" id="KW-1185">Reference proteome</keyword>
<dbReference type="OrthoDB" id="3660600at2"/>
<dbReference type="InterPro" id="IPR050879">
    <property type="entry name" value="Acyltransferase_3"/>
</dbReference>
<proteinExistence type="predicted"/>
<dbReference type="Pfam" id="PF01757">
    <property type="entry name" value="Acyl_transf_3"/>
    <property type="match status" value="1"/>
</dbReference>
<feature type="transmembrane region" description="Helical" evidence="2">
    <location>
        <begin position="92"/>
        <end position="114"/>
    </location>
</feature>
<dbReference type="GO" id="GO:0000271">
    <property type="term" value="P:polysaccharide biosynthetic process"/>
    <property type="evidence" value="ECO:0007669"/>
    <property type="project" value="TreeGrafter"/>
</dbReference>
<organism evidence="4 5">
    <name type="scientific">Saccharothrix syringae</name>
    <name type="common">Nocardiopsis syringae</name>
    <dbReference type="NCBI Taxonomy" id="103733"/>
    <lineage>
        <taxon>Bacteria</taxon>
        <taxon>Bacillati</taxon>
        <taxon>Actinomycetota</taxon>
        <taxon>Actinomycetes</taxon>
        <taxon>Pseudonocardiales</taxon>
        <taxon>Pseudonocardiaceae</taxon>
        <taxon>Saccharothrix</taxon>
    </lineage>
</organism>
<feature type="region of interest" description="Disordered" evidence="1">
    <location>
        <begin position="363"/>
        <end position="404"/>
    </location>
</feature>
<feature type="transmembrane region" description="Helical" evidence="2">
    <location>
        <begin position="171"/>
        <end position="190"/>
    </location>
</feature>
<dbReference type="GO" id="GO:0016747">
    <property type="term" value="F:acyltransferase activity, transferring groups other than amino-acyl groups"/>
    <property type="evidence" value="ECO:0007669"/>
    <property type="project" value="InterPro"/>
</dbReference>
<keyword evidence="2" id="KW-0472">Membrane</keyword>
<keyword evidence="2" id="KW-1133">Transmembrane helix</keyword>
<accession>A0A5Q0H853</accession>
<reference evidence="5" key="1">
    <citation type="journal article" date="2021" name="Curr. Microbiol.">
        <title>Complete genome of nocamycin-producing strain Saccharothrix syringae NRRL B-16468 reveals the biosynthetic potential for secondary metabolites.</title>
        <authorList>
            <person name="Mo X."/>
            <person name="Yang S."/>
        </authorList>
    </citation>
    <scope>NUCLEOTIDE SEQUENCE [LARGE SCALE GENOMIC DNA]</scope>
    <source>
        <strain evidence="5">ATCC 51364 / DSM 43886 / JCM 6844 / KCTC 9398 / NBRC 14523 / NRRL B-16468 / INA 2240</strain>
    </source>
</reference>
<keyword evidence="4" id="KW-0808">Transferase</keyword>
<protein>
    <submittedName>
        <fullName evidence="4">Acyltransferase</fullName>
    </submittedName>
</protein>
<evidence type="ECO:0000313" key="5">
    <source>
        <dbReference type="Proteomes" id="UP000325787"/>
    </source>
</evidence>
<dbReference type="EMBL" id="CP034550">
    <property type="protein sequence ID" value="QFZ22369.1"/>
    <property type="molecule type" value="Genomic_DNA"/>
</dbReference>
<evidence type="ECO:0000256" key="1">
    <source>
        <dbReference type="SAM" id="MobiDB-lite"/>
    </source>
</evidence>